<dbReference type="AlphaFoldDB" id="A0AAD1Y7D5"/>
<feature type="compositionally biased region" description="Basic and acidic residues" evidence="1">
    <location>
        <begin position="33"/>
        <end position="42"/>
    </location>
</feature>
<name>A0AAD1Y7D5_EUPCR</name>
<dbReference type="EMBL" id="CAMPGE010028632">
    <property type="protein sequence ID" value="CAI2386145.1"/>
    <property type="molecule type" value="Genomic_DNA"/>
</dbReference>
<protein>
    <submittedName>
        <fullName evidence="2">Uncharacterized protein</fullName>
    </submittedName>
</protein>
<feature type="compositionally biased region" description="Polar residues" evidence="1">
    <location>
        <begin position="45"/>
        <end position="61"/>
    </location>
</feature>
<feature type="compositionally biased region" description="Basic residues" evidence="1">
    <location>
        <begin position="84"/>
        <end position="101"/>
    </location>
</feature>
<dbReference type="InterPro" id="IPR051291">
    <property type="entry name" value="CIMAP"/>
</dbReference>
<feature type="region of interest" description="Disordered" evidence="1">
    <location>
        <begin position="84"/>
        <end position="103"/>
    </location>
</feature>
<evidence type="ECO:0000313" key="2">
    <source>
        <dbReference type="EMBL" id="CAI2386145.1"/>
    </source>
</evidence>
<dbReference type="PANTHER" id="PTHR21580:SF28">
    <property type="entry name" value="BOREALIN N-TERMINAL DOMAIN-CONTAINING PROTEIN-RELATED"/>
    <property type="match status" value="1"/>
</dbReference>
<accession>A0AAD1Y7D5</accession>
<evidence type="ECO:0000313" key="3">
    <source>
        <dbReference type="Proteomes" id="UP001295684"/>
    </source>
</evidence>
<gene>
    <name evidence="2" type="ORF">ECRASSUSDP1_LOCUS27748</name>
</gene>
<dbReference type="Pfam" id="PF07004">
    <property type="entry name" value="SHIPPO-rpt"/>
    <property type="match status" value="1"/>
</dbReference>
<keyword evidence="3" id="KW-1185">Reference proteome</keyword>
<comment type="caution">
    <text evidence="2">The sequence shown here is derived from an EMBL/GenBank/DDBJ whole genome shotgun (WGS) entry which is preliminary data.</text>
</comment>
<dbReference type="PANTHER" id="PTHR21580">
    <property type="entry name" value="SHIPPO-1-RELATED"/>
    <property type="match status" value="1"/>
</dbReference>
<feature type="region of interest" description="Disordered" evidence="1">
    <location>
        <begin position="33"/>
        <end position="61"/>
    </location>
</feature>
<dbReference type="InterPro" id="IPR010736">
    <property type="entry name" value="SHIPPO-rpt"/>
</dbReference>
<organism evidence="2 3">
    <name type="scientific">Euplotes crassus</name>
    <dbReference type="NCBI Taxonomy" id="5936"/>
    <lineage>
        <taxon>Eukaryota</taxon>
        <taxon>Sar</taxon>
        <taxon>Alveolata</taxon>
        <taxon>Ciliophora</taxon>
        <taxon>Intramacronucleata</taxon>
        <taxon>Spirotrichea</taxon>
        <taxon>Hypotrichia</taxon>
        <taxon>Euplotida</taxon>
        <taxon>Euplotidae</taxon>
        <taxon>Moneuplotes</taxon>
    </lineage>
</organism>
<proteinExistence type="predicted"/>
<sequence length="505" mass="58131">MDQYGLGTTLYMDTMPGPGSYDIDHTSIEKRLKTSHSAERAKNSALRTSQNKTRNHNIKNTEIQNKTVGPGDYYKELDWAKDKKMRPRTKHYSPVKRKKKTVSSIPIKKNKQQKYTGCGEDRPGPGCYYPQISSLKHANYSHFGKSKAGLQKHEQKEQDIGPGKYNTILKSKKNFHVTGGSSMFLSRVQRIPSQKAKKRGKRKEIKQISQFDTHKNSIKEFDDLDEQFRKNYLNKDLGFMTGTKREGQWLNSVQNPFTKQYEKLEPSLEALNIMKKKKVDKIRRKILSKKRKALNPPFNVCENRSFEYLGKTLGPGPGTYINVNDPKFSSVLHKHTTYGNPNIELMKANSGSNNFGSSIDRFNNPDYKKNIETPGPGAYTKPITRNDNSNDVILNQTVQEEKREQFNFKSKTNRFTVEGRESNSLNRSRNKDKNLPLKSITINTQQSNPRFFMPLATDTSYFKDYKSSEELEKVPFGSNTLRFMFKQLFYGHELQDTPGPGYYAD</sequence>
<evidence type="ECO:0000256" key="1">
    <source>
        <dbReference type="SAM" id="MobiDB-lite"/>
    </source>
</evidence>
<dbReference type="Proteomes" id="UP001295684">
    <property type="component" value="Unassembled WGS sequence"/>
</dbReference>
<reference evidence="2" key="1">
    <citation type="submission" date="2023-07" db="EMBL/GenBank/DDBJ databases">
        <authorList>
            <consortium name="AG Swart"/>
            <person name="Singh M."/>
            <person name="Singh A."/>
            <person name="Seah K."/>
            <person name="Emmerich C."/>
        </authorList>
    </citation>
    <scope>NUCLEOTIDE SEQUENCE</scope>
    <source>
        <strain evidence="2">DP1</strain>
    </source>
</reference>